<dbReference type="Proteomes" id="UP000729402">
    <property type="component" value="Unassembled WGS sequence"/>
</dbReference>
<name>A0A8J5W5H0_ZIZPA</name>
<organism evidence="2 3">
    <name type="scientific">Zizania palustris</name>
    <name type="common">Northern wild rice</name>
    <dbReference type="NCBI Taxonomy" id="103762"/>
    <lineage>
        <taxon>Eukaryota</taxon>
        <taxon>Viridiplantae</taxon>
        <taxon>Streptophyta</taxon>
        <taxon>Embryophyta</taxon>
        <taxon>Tracheophyta</taxon>
        <taxon>Spermatophyta</taxon>
        <taxon>Magnoliopsida</taxon>
        <taxon>Liliopsida</taxon>
        <taxon>Poales</taxon>
        <taxon>Poaceae</taxon>
        <taxon>BOP clade</taxon>
        <taxon>Oryzoideae</taxon>
        <taxon>Oryzeae</taxon>
        <taxon>Zizaniinae</taxon>
        <taxon>Zizania</taxon>
    </lineage>
</organism>
<reference evidence="2" key="1">
    <citation type="journal article" date="2021" name="bioRxiv">
        <title>Whole Genome Assembly and Annotation of Northern Wild Rice, Zizania palustris L., Supports a Whole Genome Duplication in the Zizania Genus.</title>
        <authorList>
            <person name="Haas M."/>
            <person name="Kono T."/>
            <person name="Macchietto M."/>
            <person name="Millas R."/>
            <person name="McGilp L."/>
            <person name="Shao M."/>
            <person name="Duquette J."/>
            <person name="Hirsch C.N."/>
            <person name="Kimball J."/>
        </authorList>
    </citation>
    <scope>NUCLEOTIDE SEQUENCE</scope>
    <source>
        <tissue evidence="2">Fresh leaf tissue</tissue>
    </source>
</reference>
<protein>
    <submittedName>
        <fullName evidence="2">Uncharacterized protein</fullName>
    </submittedName>
</protein>
<keyword evidence="1" id="KW-0175">Coiled coil</keyword>
<reference evidence="2" key="2">
    <citation type="submission" date="2021-02" db="EMBL/GenBank/DDBJ databases">
        <authorList>
            <person name="Kimball J.A."/>
            <person name="Haas M.W."/>
            <person name="Macchietto M."/>
            <person name="Kono T."/>
            <person name="Duquette J."/>
            <person name="Shao M."/>
        </authorList>
    </citation>
    <scope>NUCLEOTIDE SEQUENCE</scope>
    <source>
        <tissue evidence="2">Fresh leaf tissue</tissue>
    </source>
</reference>
<evidence type="ECO:0000313" key="3">
    <source>
        <dbReference type="Proteomes" id="UP000729402"/>
    </source>
</evidence>
<keyword evidence="3" id="KW-1185">Reference proteome</keyword>
<feature type="coiled-coil region" evidence="1">
    <location>
        <begin position="31"/>
        <end position="65"/>
    </location>
</feature>
<accession>A0A8J5W5H0</accession>
<gene>
    <name evidence="2" type="ORF">GUJ93_ZPchr0007g3709</name>
</gene>
<proteinExistence type="predicted"/>
<dbReference type="AlphaFoldDB" id="A0A8J5W5H0"/>
<comment type="caution">
    <text evidence="2">The sequence shown here is derived from an EMBL/GenBank/DDBJ whole genome shotgun (WGS) entry which is preliminary data.</text>
</comment>
<evidence type="ECO:0000313" key="2">
    <source>
        <dbReference type="EMBL" id="KAG8081363.1"/>
    </source>
</evidence>
<evidence type="ECO:0000256" key="1">
    <source>
        <dbReference type="SAM" id="Coils"/>
    </source>
</evidence>
<dbReference type="EMBL" id="JAAALK010000282">
    <property type="protein sequence ID" value="KAG8081363.1"/>
    <property type="molecule type" value="Genomic_DNA"/>
</dbReference>
<sequence length="69" mass="7894">MSSYGYLPASYFSPGATNAFDEHCSRLEGVSMELRDRLTDSEEKALDLEDKLHREQERHAAFEVEAENL</sequence>